<evidence type="ECO:0000259" key="3">
    <source>
        <dbReference type="Pfam" id="PF13351"/>
    </source>
</evidence>
<dbReference type="RefSeq" id="WP_243520862.1">
    <property type="nucleotide sequence ID" value="NZ_CP094537.1"/>
</dbReference>
<feature type="domain" description="DUF4099" evidence="3">
    <location>
        <begin position="507"/>
        <end position="579"/>
    </location>
</feature>
<dbReference type="EMBL" id="CP094537">
    <property type="protein sequence ID" value="UOE36719.1"/>
    <property type="molecule type" value="Genomic_DNA"/>
</dbReference>
<evidence type="ECO:0000313" key="4">
    <source>
        <dbReference type="EMBL" id="UOE36719.1"/>
    </source>
</evidence>
<keyword evidence="5" id="KW-1185">Reference proteome</keyword>
<dbReference type="Proteomes" id="UP000831390">
    <property type="component" value="Plasmid unnamed3"/>
</dbReference>
<proteinExistence type="predicted"/>
<organism evidence="4 5">
    <name type="scientific">Hymenobacter monticola</name>
    <dbReference type="NCBI Taxonomy" id="1705399"/>
    <lineage>
        <taxon>Bacteria</taxon>
        <taxon>Pseudomonadati</taxon>
        <taxon>Bacteroidota</taxon>
        <taxon>Cytophagia</taxon>
        <taxon>Cytophagales</taxon>
        <taxon>Hymenobacteraceae</taxon>
        <taxon>Hymenobacter</taxon>
    </lineage>
</organism>
<accession>A0ABY4BD80</accession>
<sequence>MAEQAENPTPAPTSLSIRYVSSVPTSNGNISGQDVTDQAEHYSLYQLQINPDNPNQAALLPAPGADGKLAASFNDVLAPAYQINGLPKPGQEFIKVDKPTMVELIEGNWKIIDMGKLRFSDTPVPALNVFGEAAPQAREQAAQAVETEGLAREVTSTPGATRTEAAADLDMVANQAEQGPDAGKAAYADELRDKSQALPSESTADQQPAAEQQLTSIAAAVPGATDAPTVDPVGEVQIQWKQKGDEVAPLMEMRAYLDQLKDAGVAVGAMKMERGEDGKLTGSFGVSYDPESNKLAQLEGILQGFKQVGNGLEVVEKPAQAAARRQEVGYDDDYEPTRSKQVKEAFGAKQWDALSANLADVPKTALTVPEQVQQSAGEKRVEQLAEQQGKTKEQVLKEGKSIFDIDTSGNPASAFLKNFYQHLTGNPKTRQTLEVDYDKTRQELQARLLKRAGSAQLDQGDEQVKQAPQGQVLPGPGAPAVAAASAAVPGAEAAPEQLTPAKAPAQFQASDVPQKVLASLGLSAADLKQNGQLQKLLNGQKTDLLPMQVAGKDGEEAVKFEGKMVLHREADGTATLKLELPQEKLVIPNEIGGQPFTPEQRQKLETEGNAGLIRGLKDEKGQEYNGYVAVDKSMNKVVILPENKVTLHETIAGVKLTPEQSHDLKEGKAVDLANMASGDGGRKFDGTVQVNAAKACIEIRPAAHELQQRQAPRVEQTAKGARPAVAVETAKVEAPKLTKRAPRL</sequence>
<name>A0ABY4BD80_9BACT</name>
<protein>
    <submittedName>
        <fullName evidence="4">DUF3945 domain-containing protein</fullName>
    </submittedName>
</protein>
<feature type="domain" description="DUF3945" evidence="2">
    <location>
        <begin position="650"/>
        <end position="694"/>
    </location>
</feature>
<feature type="compositionally biased region" description="Low complexity" evidence="1">
    <location>
        <begin position="466"/>
        <end position="478"/>
    </location>
</feature>
<feature type="region of interest" description="Disordered" evidence="1">
    <location>
        <begin position="453"/>
        <end position="478"/>
    </location>
</feature>
<dbReference type="InterPro" id="IPR025222">
    <property type="entry name" value="DUF3945"/>
</dbReference>
<geneLocation type="plasmid" evidence="4 5">
    <name>unnamed3</name>
</geneLocation>
<dbReference type="Pfam" id="PF13101">
    <property type="entry name" value="DUF3945"/>
    <property type="match status" value="1"/>
</dbReference>
<evidence type="ECO:0000313" key="5">
    <source>
        <dbReference type="Proteomes" id="UP000831390"/>
    </source>
</evidence>
<evidence type="ECO:0000259" key="2">
    <source>
        <dbReference type="Pfam" id="PF13101"/>
    </source>
</evidence>
<gene>
    <name evidence="4" type="ORF">MTP16_24840</name>
</gene>
<dbReference type="Pfam" id="PF13351">
    <property type="entry name" value="DUF4099"/>
    <property type="match status" value="1"/>
</dbReference>
<dbReference type="InterPro" id="IPR025343">
    <property type="entry name" value="DUF4099"/>
</dbReference>
<reference evidence="4 5" key="1">
    <citation type="submission" date="2022-03" db="EMBL/GenBank/DDBJ databases">
        <title>Hymenobactersp. isolated from the air.</title>
        <authorList>
            <person name="Won M."/>
            <person name="Kwon S.-W."/>
        </authorList>
    </citation>
    <scope>NUCLEOTIDE SEQUENCE [LARGE SCALE GENOMIC DNA]</scope>
    <source>
        <strain evidence="4 5">KACC 22596</strain>
        <plasmid evidence="4 5">unnamed3</plasmid>
    </source>
</reference>
<feature type="region of interest" description="Disordered" evidence="1">
    <location>
        <begin position="707"/>
        <end position="727"/>
    </location>
</feature>
<evidence type="ECO:0000256" key="1">
    <source>
        <dbReference type="SAM" id="MobiDB-lite"/>
    </source>
</evidence>
<keyword evidence="4" id="KW-0614">Plasmid</keyword>